<dbReference type="GeneID" id="90158122"/>
<dbReference type="HOGENOM" id="CLU_117572_0_0_11"/>
<accession>H6N0J9</accession>
<dbReference type="RefSeq" id="WP_014359012.1">
    <property type="nucleotide sequence ID" value="NC_016906.1"/>
</dbReference>
<evidence type="ECO:0000313" key="2">
    <source>
        <dbReference type="Proteomes" id="UP000009154"/>
    </source>
</evidence>
<keyword evidence="2" id="KW-1185">Reference proteome</keyword>
<dbReference type="STRING" id="1112204.GPOL_c10410"/>
<sequence>MSFDAELGPLNYVVVTFESLPLPASGFTSLAGLADAGRIRILDVEFVRRAADGAVAVIDAAEAGMPDFTGATTGLIDADDVATAAQTLRPGGVAVVVVYEDLSIVEPVRRWEADGGIVVAEGPIVVDELLHALDATDALDATEGK</sequence>
<dbReference type="AlphaFoldDB" id="H6N0J9"/>
<evidence type="ECO:0000313" key="1">
    <source>
        <dbReference type="EMBL" id="AFA72103.1"/>
    </source>
</evidence>
<protein>
    <recommendedName>
        <fullName evidence="3">DUF1269 domain-containing family protein</fullName>
    </recommendedName>
</protein>
<proteinExistence type="predicted"/>
<reference evidence="1 2" key="1">
    <citation type="journal article" date="2012" name="Appl. Environ. Microbiol.">
        <title>Involvement of two latex-clearing proteins during rubber degradation and insights into the subsequent degradation pathway revealed by the genome sequence of Gordonia polyisoprenivorans strain VH2.</title>
        <authorList>
            <person name="Hiessl S."/>
            <person name="Schuldes J."/>
            <person name="Thurmer A."/>
            <person name="Halbsguth T."/>
            <person name="Broker D."/>
            <person name="Angelov A."/>
            <person name="Liebl W."/>
            <person name="Daniel R."/>
            <person name="Steinbuchel A."/>
        </authorList>
    </citation>
    <scope>NUCLEOTIDE SEQUENCE [LARGE SCALE GENOMIC DNA]</scope>
    <source>
        <strain evidence="2">DSM 44266 / VH2</strain>
    </source>
</reference>
<name>H6N0J9_GORPV</name>
<dbReference type="Proteomes" id="UP000009154">
    <property type="component" value="Chromosome"/>
</dbReference>
<organism evidence="1 2">
    <name type="scientific">Gordonia polyisoprenivorans (strain DSM 44266 / VH2)</name>
    <dbReference type="NCBI Taxonomy" id="1112204"/>
    <lineage>
        <taxon>Bacteria</taxon>
        <taxon>Bacillati</taxon>
        <taxon>Actinomycetota</taxon>
        <taxon>Actinomycetes</taxon>
        <taxon>Mycobacteriales</taxon>
        <taxon>Gordoniaceae</taxon>
        <taxon>Gordonia</taxon>
    </lineage>
</organism>
<gene>
    <name evidence="1" type="ordered locus">GPOL_c10410</name>
</gene>
<dbReference type="KEGG" id="gpo:GPOL_c10410"/>
<dbReference type="EMBL" id="CP003119">
    <property type="protein sequence ID" value="AFA72103.1"/>
    <property type="molecule type" value="Genomic_DNA"/>
</dbReference>
<dbReference type="eggNOG" id="ENOG5034A1I">
    <property type="taxonomic scope" value="Bacteria"/>
</dbReference>
<evidence type="ECO:0008006" key="3">
    <source>
        <dbReference type="Google" id="ProtNLM"/>
    </source>
</evidence>